<evidence type="ECO:0000256" key="5">
    <source>
        <dbReference type="ARBA" id="ARBA00022741"/>
    </source>
</evidence>
<dbReference type="NCBIfam" id="TIGR00482">
    <property type="entry name" value="nicotinate (nicotinamide) nucleotide adenylyltransferase"/>
    <property type="match status" value="1"/>
</dbReference>
<dbReference type="PANTHER" id="PTHR39321:SF3">
    <property type="entry name" value="PHOSPHOPANTETHEINE ADENYLYLTRANSFERASE"/>
    <property type="match status" value="1"/>
</dbReference>
<protein>
    <recommendedName>
        <fullName evidence="8">Cytidyltransferase-like domain-containing protein</fullName>
    </recommendedName>
</protein>
<keyword evidence="6" id="KW-0067">ATP-binding</keyword>
<evidence type="ECO:0000259" key="8">
    <source>
        <dbReference type="Pfam" id="PF01467"/>
    </source>
</evidence>
<evidence type="ECO:0000256" key="4">
    <source>
        <dbReference type="ARBA" id="ARBA00022695"/>
    </source>
</evidence>
<dbReference type="NCBIfam" id="TIGR00125">
    <property type="entry name" value="cyt_tran_rel"/>
    <property type="match status" value="1"/>
</dbReference>
<keyword evidence="7" id="KW-0520">NAD</keyword>
<reference evidence="9" key="1">
    <citation type="submission" date="2018-05" db="EMBL/GenBank/DDBJ databases">
        <authorList>
            <person name="Lanie J.A."/>
            <person name="Ng W.-L."/>
            <person name="Kazmierczak K.M."/>
            <person name="Andrzejewski T.M."/>
            <person name="Davidsen T.M."/>
            <person name="Wayne K.J."/>
            <person name="Tettelin H."/>
            <person name="Glass J.I."/>
            <person name="Rusch D."/>
            <person name="Podicherti R."/>
            <person name="Tsui H.-C.T."/>
            <person name="Winkler M.E."/>
        </authorList>
    </citation>
    <scope>NUCLEOTIDE SEQUENCE</scope>
</reference>
<evidence type="ECO:0000256" key="6">
    <source>
        <dbReference type="ARBA" id="ARBA00022840"/>
    </source>
</evidence>
<evidence type="ECO:0000256" key="2">
    <source>
        <dbReference type="ARBA" id="ARBA00022642"/>
    </source>
</evidence>
<dbReference type="AlphaFoldDB" id="A0A381TF74"/>
<evidence type="ECO:0000256" key="7">
    <source>
        <dbReference type="ARBA" id="ARBA00023027"/>
    </source>
</evidence>
<dbReference type="UniPathway" id="UPA00253"/>
<dbReference type="HAMAP" id="MF_00244">
    <property type="entry name" value="NaMN_adenylyltr"/>
    <property type="match status" value="1"/>
</dbReference>
<dbReference type="Gene3D" id="3.40.50.620">
    <property type="entry name" value="HUPs"/>
    <property type="match status" value="1"/>
</dbReference>
<keyword evidence="4" id="KW-0548">Nucleotidyltransferase</keyword>
<dbReference type="PANTHER" id="PTHR39321">
    <property type="entry name" value="NICOTINATE-NUCLEOTIDE ADENYLYLTRANSFERASE-RELATED"/>
    <property type="match status" value="1"/>
</dbReference>
<dbReference type="NCBIfam" id="NF000839">
    <property type="entry name" value="PRK00071.1-1"/>
    <property type="match status" value="1"/>
</dbReference>
<evidence type="ECO:0000313" key="9">
    <source>
        <dbReference type="EMBL" id="SVA12613.1"/>
    </source>
</evidence>
<organism evidence="9">
    <name type="scientific">marine metagenome</name>
    <dbReference type="NCBI Taxonomy" id="408172"/>
    <lineage>
        <taxon>unclassified sequences</taxon>
        <taxon>metagenomes</taxon>
        <taxon>ecological metagenomes</taxon>
    </lineage>
</organism>
<name>A0A381TF74_9ZZZZ</name>
<evidence type="ECO:0000256" key="3">
    <source>
        <dbReference type="ARBA" id="ARBA00022679"/>
    </source>
</evidence>
<dbReference type="InterPro" id="IPR014729">
    <property type="entry name" value="Rossmann-like_a/b/a_fold"/>
</dbReference>
<gene>
    <name evidence="9" type="ORF">METZ01_LOCUS65467</name>
</gene>
<keyword evidence="2" id="KW-0662">Pyridine nucleotide biosynthesis</keyword>
<evidence type="ECO:0000256" key="1">
    <source>
        <dbReference type="ARBA" id="ARBA00004790"/>
    </source>
</evidence>
<dbReference type="GO" id="GO:0005524">
    <property type="term" value="F:ATP binding"/>
    <property type="evidence" value="ECO:0007669"/>
    <property type="project" value="UniProtKB-KW"/>
</dbReference>
<feature type="domain" description="Cytidyltransferase-like" evidence="8">
    <location>
        <begin position="7"/>
        <end position="185"/>
    </location>
</feature>
<proteinExistence type="inferred from homology"/>
<comment type="pathway">
    <text evidence="1">Cofactor biosynthesis; NAD(+) biosynthesis.</text>
</comment>
<keyword evidence="5" id="KW-0547">Nucleotide-binding</keyword>
<dbReference type="CDD" id="cd02165">
    <property type="entry name" value="NMNAT"/>
    <property type="match status" value="1"/>
</dbReference>
<dbReference type="EMBL" id="UINC01004208">
    <property type="protein sequence ID" value="SVA12613.1"/>
    <property type="molecule type" value="Genomic_DNA"/>
</dbReference>
<dbReference type="SUPFAM" id="SSF52374">
    <property type="entry name" value="Nucleotidylyl transferase"/>
    <property type="match status" value="1"/>
</dbReference>
<dbReference type="Pfam" id="PF01467">
    <property type="entry name" value="CTP_transf_like"/>
    <property type="match status" value="1"/>
</dbReference>
<dbReference type="GO" id="GO:0009435">
    <property type="term" value="P:NAD+ biosynthetic process"/>
    <property type="evidence" value="ECO:0007669"/>
    <property type="project" value="UniProtKB-UniPathway"/>
</dbReference>
<dbReference type="InterPro" id="IPR004821">
    <property type="entry name" value="Cyt_trans-like"/>
</dbReference>
<keyword evidence="3" id="KW-0808">Transferase</keyword>
<dbReference type="GO" id="GO:0070566">
    <property type="term" value="F:adenylyltransferase activity"/>
    <property type="evidence" value="ECO:0007669"/>
    <property type="project" value="UniProtKB-ARBA"/>
</dbReference>
<sequence length="220" mass="25069">MAKLIGIFGGTFDPVHNGHTETIRSLLEIISFHQIKVIPNGKPPHRPSVFGSSFERLKMTSIAFKSFDKVVIDDREINRKGPSYAIDTAKEISTEISKDSSLIWIMGLDAFSSIDSWHRWEEFLGIVNIIVMFRPNIEIPKGSIASKLLQERSVNSKEDISQKDKGRILLCKVIPIDISSTTVRENLFQGKEVSDMIFYKVNDYIESKKLYVSENEKFQN</sequence>
<dbReference type="InterPro" id="IPR005248">
    <property type="entry name" value="NadD/NMNAT"/>
</dbReference>
<accession>A0A381TF74</accession>